<organism evidence="1 2">
    <name type="scientific">Ruminiclostridium hungatei</name>
    <name type="common">Clostridium hungatei</name>
    <dbReference type="NCBI Taxonomy" id="48256"/>
    <lineage>
        <taxon>Bacteria</taxon>
        <taxon>Bacillati</taxon>
        <taxon>Bacillota</taxon>
        <taxon>Clostridia</taxon>
        <taxon>Eubacteriales</taxon>
        <taxon>Oscillospiraceae</taxon>
        <taxon>Ruminiclostridium</taxon>
    </lineage>
</organism>
<dbReference type="OrthoDB" id="1645744at2"/>
<comment type="caution">
    <text evidence="1">The sequence shown here is derived from an EMBL/GenBank/DDBJ whole genome shotgun (WGS) entry which is preliminary data.</text>
</comment>
<dbReference type="RefSeq" id="WP_080066353.1">
    <property type="nucleotide sequence ID" value="NZ_MZGX01000032.1"/>
</dbReference>
<sequence>MKNIYVILSATPTVMGKFIRVFTRSSFNHSSISLTEGWEEMYSFARYRAANPLVGGFVKEFPSRLSHGREQEDVYIKVYKIPVSNRQFEQIKRFIYGIRDDHEKNIYNTLAAIGIFLGHRFNTYKAYTCSDFVAQSLSRGQIISENCVRKNIVPDEMQKFLDKYTVFCGCMKNYKPVINSCCESEEFYIRLGFIREVANTFYHFYSLIKRNNMDGIPFLQHKSNM</sequence>
<dbReference type="Proteomes" id="UP000191554">
    <property type="component" value="Unassembled WGS sequence"/>
</dbReference>
<evidence type="ECO:0000313" key="2">
    <source>
        <dbReference type="Proteomes" id="UP000191554"/>
    </source>
</evidence>
<dbReference type="Gene3D" id="3.90.1720.10">
    <property type="entry name" value="endopeptidase domain like (from Nostoc punctiforme)"/>
    <property type="match status" value="1"/>
</dbReference>
<dbReference type="AlphaFoldDB" id="A0A1V4SEF3"/>
<evidence type="ECO:0000313" key="1">
    <source>
        <dbReference type="EMBL" id="OPX42248.1"/>
    </source>
</evidence>
<name>A0A1V4SEF3_RUMHU</name>
<gene>
    <name evidence="1" type="ORF">CLHUN_38980</name>
</gene>
<accession>A0A1V4SEF3</accession>
<dbReference type="EMBL" id="MZGX01000032">
    <property type="protein sequence ID" value="OPX42248.1"/>
    <property type="molecule type" value="Genomic_DNA"/>
</dbReference>
<keyword evidence="2" id="KW-1185">Reference proteome</keyword>
<reference evidence="1 2" key="1">
    <citation type="submission" date="2017-03" db="EMBL/GenBank/DDBJ databases">
        <title>Genome sequence of Clostridium hungatei DSM 14427.</title>
        <authorList>
            <person name="Poehlein A."/>
            <person name="Daniel R."/>
        </authorList>
    </citation>
    <scope>NUCLEOTIDE SEQUENCE [LARGE SCALE GENOMIC DNA]</scope>
    <source>
        <strain evidence="1 2">DSM 14427</strain>
    </source>
</reference>
<dbReference type="STRING" id="48256.CLHUN_38980"/>
<proteinExistence type="predicted"/>
<protein>
    <submittedName>
        <fullName evidence="1">Uncharacterized protein</fullName>
    </submittedName>
</protein>